<dbReference type="EMBL" id="JAVHNS010000004">
    <property type="protein sequence ID" value="KAK6358348.1"/>
    <property type="molecule type" value="Genomic_DNA"/>
</dbReference>
<accession>A0AAV9V9Q4</accession>
<feature type="region of interest" description="Disordered" evidence="1">
    <location>
        <begin position="99"/>
        <end position="192"/>
    </location>
</feature>
<comment type="caution">
    <text evidence="3">The sequence shown here is derived from an EMBL/GenBank/DDBJ whole genome shotgun (WGS) entry which is preliminary data.</text>
</comment>
<evidence type="ECO:0000313" key="4">
    <source>
        <dbReference type="Proteomes" id="UP001373714"/>
    </source>
</evidence>
<dbReference type="PROSITE" id="PS50235">
    <property type="entry name" value="USP_3"/>
    <property type="match status" value="1"/>
</dbReference>
<feature type="domain" description="USP" evidence="2">
    <location>
        <begin position="1648"/>
        <end position="1978"/>
    </location>
</feature>
<dbReference type="Pfam" id="PF00443">
    <property type="entry name" value="UCH"/>
    <property type="match status" value="1"/>
</dbReference>
<evidence type="ECO:0000259" key="2">
    <source>
        <dbReference type="PROSITE" id="PS50235"/>
    </source>
</evidence>
<dbReference type="GO" id="GO:0005634">
    <property type="term" value="C:nucleus"/>
    <property type="evidence" value="ECO:0007669"/>
    <property type="project" value="TreeGrafter"/>
</dbReference>
<proteinExistence type="predicted"/>
<dbReference type="SUPFAM" id="SSF54001">
    <property type="entry name" value="Cysteine proteinases"/>
    <property type="match status" value="1"/>
</dbReference>
<dbReference type="InterPro" id="IPR028889">
    <property type="entry name" value="USP"/>
</dbReference>
<dbReference type="Pfam" id="PF12030">
    <property type="entry name" value="DUF3517"/>
    <property type="match status" value="1"/>
</dbReference>
<name>A0AAV9V9Q4_9PEZI</name>
<feature type="compositionally biased region" description="Low complexity" evidence="1">
    <location>
        <begin position="24"/>
        <end position="38"/>
    </location>
</feature>
<dbReference type="InterPro" id="IPR038765">
    <property type="entry name" value="Papain-like_cys_pep_sf"/>
</dbReference>
<keyword evidence="4" id="KW-1185">Reference proteome</keyword>
<feature type="compositionally biased region" description="Polar residues" evidence="1">
    <location>
        <begin position="106"/>
        <end position="120"/>
    </location>
</feature>
<dbReference type="PANTHER" id="PTHR24006:SF827">
    <property type="entry name" value="UBIQUITIN CARBOXYL-TERMINAL HYDROLASE 34"/>
    <property type="match status" value="1"/>
</dbReference>
<dbReference type="FunFam" id="3.90.70.10:FF:000022">
    <property type="entry name" value="Ubiquitin carboxyl-terminal hydrolase 24"/>
    <property type="match status" value="1"/>
</dbReference>
<dbReference type="InterPro" id="IPR050164">
    <property type="entry name" value="Peptidase_C19"/>
</dbReference>
<dbReference type="InterPro" id="IPR021905">
    <property type="entry name" value="DUF3517"/>
</dbReference>
<dbReference type="Proteomes" id="UP001373714">
    <property type="component" value="Unassembled WGS sequence"/>
</dbReference>
<dbReference type="GO" id="GO:0016579">
    <property type="term" value="P:protein deubiquitination"/>
    <property type="evidence" value="ECO:0007669"/>
    <property type="project" value="InterPro"/>
</dbReference>
<dbReference type="PROSITE" id="PS00973">
    <property type="entry name" value="USP_2"/>
    <property type="match status" value="1"/>
</dbReference>
<reference evidence="3 4" key="1">
    <citation type="submission" date="2019-10" db="EMBL/GenBank/DDBJ databases">
        <authorList>
            <person name="Palmer J.M."/>
        </authorList>
    </citation>
    <scope>NUCLEOTIDE SEQUENCE [LARGE SCALE GENOMIC DNA]</scope>
    <source>
        <strain evidence="3 4">TWF730</strain>
    </source>
</reference>
<dbReference type="GO" id="GO:0004843">
    <property type="term" value="F:cysteine-type deubiquitinase activity"/>
    <property type="evidence" value="ECO:0007669"/>
    <property type="project" value="InterPro"/>
</dbReference>
<feature type="region of interest" description="Disordered" evidence="1">
    <location>
        <begin position="1"/>
        <end position="80"/>
    </location>
</feature>
<feature type="compositionally biased region" description="Basic and acidic residues" evidence="1">
    <location>
        <begin position="157"/>
        <end position="169"/>
    </location>
</feature>
<gene>
    <name evidence="3" type="ORF">TWF730_007692</name>
</gene>
<sequence length="2549" mass="286895">MEGNGQSNHLGMAIENKAPTGQLSSPSPTSATSSNTANMSQTAINGIHFDGLNNPTPPRRPSYEDDDETDPARPRKRPATLATVELLSAECMAAEANTLREDVNMANGSPVTQNDASSEDTMAGDEIEEVAVDSGIETSTTPNDETAIDPELQAPPKSDDTHPSPHSEDSSPTAAGSDVTEDESYKNKNYVISKERDRTEVVHILDEDGEDNDSSMNQAPEYDTFVTEILPQLQPRTFSESDGRSFFIPMYSKVGSDLQTVNAALRELLPCISLLADADDESFRQRYNEGVHAWKYVGHVINNAMKRCSSPPLGLIYSTQPLRAHPAAVSKRLFQTFRAFFKLSLRVLQYDAERIQSTISLPFRPYSVTYIGIIAELCRLQPLAPPQLYNETSKAIITEFWLGIIGLVLDEQYGLEGFGGYLELVLERLPKQPDLIDHVRQLFRIPSALLKMTVAMNAFDDPILQEKAQVAKEKVSRHTYQLSLITQKKLKEFIADNFLEPREDFNSLVESAAHMLNESVATNPALIDDNSEFRLAVDFSSFPPDFYPLIADACLRMTIYDLALRKCKKLEIRLHALTTICNELLEVWKKRAMKREDPLLQCIARFIRNSELVEYILGPHSHFQLIQKAGNVVGFLIVMGDFDRHFVEVVWQPILAVKDQRETHATIALIQELCHNMTLNNHYDSCTVLCRAPISAWDEALMNYFDRVIIEVKGHGQQTGTNLELPPYNLIIQLLTESFNILVSGPGAAFTNYLAAKFDWLYNQLGDLLLHGPQIEDKKDLITKCIVEIEAATSYKATNLYILNAVLESFRENRTSDDVNRISLTLKSVASDVARLEDGSTISIAQEIADIDLVGLLVRQTNLCVEGQVNFENLYQDLHPIFKLLRLAVLNTPELIQDHQALQLWLVLCAESSRDPRVRNCSFAFFSDFLSQLTSVEAAESNTFMRAIFRDYFPALQPYLFVPSCLEFCKNAIMYFNQGLDINDFEFLKIEGINQVWRIVTTAPQDDVANEATNYLINFFADHRTNIAGNNLLTKVNCDLVNHSIRELAEAASFLGDGEETSSTSEGAAALKFRRSLVVLQNLLEATPANSNVTQKAQAFEYPGLEDDELCQTLTISFQGYAPKYSGAKCEITVPASLTGKEFYEHLGLITGFQNYRLICSGREVFWAEAESSLLDLSVTNRCYMILQSRMTPINLSGLTTNEAVRTEVQKHFADLHQLLTLPDEYSEKIWRLIGRFSPPVDRYSEMKEALFTTPIESTTRHPFKLLYALAIIRNVVEHTNVGSMEPTEVHALSEWVSKTLLSFDVSSVRAVQSRTEVIIALLDCLYPLISHTSGTIPSPQPAYDAPVLISFLLSLLSEFQGLITSDAGKVGVKAFRSVLSLSIQNPNGLEVILDKGRFPASLKSFLLEDIREDLRKDICAAVTNASHDAFAAVPTGRDAPEELSTDTIKVAMYIWKSLYDLIPHTLNVVPQSLETFHATQEVFVLISSYEQSDDQAARYFSDWCDLLLRHNCQESIDLFVQDNVIFGLSNLLTTCIKVSDCGFDSTWTSHPQLGVLLQERFLFPPLTSAGLDDPEAMDTSESNGAIVLTTESRHHLNQLSTMVLQTPEDMGDLVRFLGEVLIEAASGLPTLFSVDRSRWLRSEAGHVGLKNLSNTCYLNSLLIQLFMNLPFREFILNTDSDTETFTPLDTLKTIFANLQDSWQRAFEPKDFVATIRDYDGELIDVGIQMDVEEFYNLLCDRLESQIVSPDSKKDFRGFFGGTFVQQVKSMECEHVSEREESFSAIQCDIKGKKNLQESLKAYVEGETLNGDNKYSCTDCNKHVDAVKRTCLKQIPNQVIFHLKRFEFDLRTMNRSKINDVFEFPTRIDLHPYSIDAINGSQKGEPIIDEFELVGVLVHSGTAETGHYYSYIKDREGKTIEGVPVWFEFNDADVSLFDQSTIPYNCFGGPDTLPAKDGLLPHSFMKPYSAYMLFYERVASQPQQPRAPIQVEPELHRTIFEENENALRRYCLFDTCHLDFVSGFMQRLQDLNGGCCSEEHKLEDNTLELMLDTFGQIAVKIKDCEQTIDFLAAIGETIKGCRLCCKGLLGWLEIHPESLRNTLLKCGTPRVRQEFGNLIIFAAQNIDNGGPKQLAFFEWMIRECGEYFDVLCYHMRAWDDYFGFLRNVAELSTDHAIQFINAGFLKRSLEVFMIEFLPRNTKMKYGALARFVDKGRKMLHSGLLEFIAALLEVCDLNSANAVNDGEDDGEDESNREYREGYGVPITRRESATLRYCTKKNGLYILYKPLDITASIKAINKILKKLVSSEPQLGVLPDVVRALHATVAVDPAHLAEPSLQAIIVFLENVKLAPEVREMIRRIALEVKTIGAHGGVEHLSFFKTAFVTRNPNFGPSFIANQVTENAKIWAPPLLTYHDEAVRAATEDFLLRNFVGDIPNQSERVRSNQKEMLREFTAHAITWIDAKFAKTRPQMIRDETRLANILRILGPCCDGMDETDEDLELRLKVENIRNSVDRLVIVEEDEPSDLANSDSASLTQEIDLLDHDYSSN</sequence>
<dbReference type="Gene3D" id="3.90.70.10">
    <property type="entry name" value="Cysteine proteinases"/>
    <property type="match status" value="1"/>
</dbReference>
<dbReference type="CDD" id="cd02659">
    <property type="entry name" value="peptidase_C19C"/>
    <property type="match status" value="1"/>
</dbReference>
<protein>
    <recommendedName>
        <fullName evidence="2">USP domain-containing protein</fullName>
    </recommendedName>
</protein>
<dbReference type="InterPro" id="IPR001394">
    <property type="entry name" value="Peptidase_C19_UCH"/>
</dbReference>
<evidence type="ECO:0000256" key="1">
    <source>
        <dbReference type="SAM" id="MobiDB-lite"/>
    </source>
</evidence>
<evidence type="ECO:0000313" key="3">
    <source>
        <dbReference type="EMBL" id="KAK6358348.1"/>
    </source>
</evidence>
<dbReference type="InterPro" id="IPR018200">
    <property type="entry name" value="USP_CS"/>
</dbReference>
<dbReference type="GO" id="GO:0005829">
    <property type="term" value="C:cytosol"/>
    <property type="evidence" value="ECO:0007669"/>
    <property type="project" value="TreeGrafter"/>
</dbReference>
<feature type="compositionally biased region" description="Acidic residues" evidence="1">
    <location>
        <begin position="122"/>
        <end position="131"/>
    </location>
</feature>
<organism evidence="3 4">
    <name type="scientific">Orbilia blumenaviensis</name>
    <dbReference type="NCBI Taxonomy" id="1796055"/>
    <lineage>
        <taxon>Eukaryota</taxon>
        <taxon>Fungi</taxon>
        <taxon>Dikarya</taxon>
        <taxon>Ascomycota</taxon>
        <taxon>Pezizomycotina</taxon>
        <taxon>Orbiliomycetes</taxon>
        <taxon>Orbiliales</taxon>
        <taxon>Orbiliaceae</taxon>
        <taxon>Orbilia</taxon>
    </lineage>
</organism>
<dbReference type="PANTHER" id="PTHR24006">
    <property type="entry name" value="UBIQUITIN CARBOXYL-TERMINAL HYDROLASE"/>
    <property type="match status" value="1"/>
</dbReference>